<dbReference type="Proteomes" id="UP000601435">
    <property type="component" value="Unassembled WGS sequence"/>
</dbReference>
<keyword evidence="2" id="KW-0812">Transmembrane</keyword>
<keyword evidence="4" id="KW-1185">Reference proteome</keyword>
<feature type="transmembrane region" description="Helical" evidence="2">
    <location>
        <begin position="465"/>
        <end position="486"/>
    </location>
</feature>
<keyword evidence="2" id="KW-1133">Transmembrane helix</keyword>
<evidence type="ECO:0000313" key="3">
    <source>
        <dbReference type="EMBL" id="CAE7250003.1"/>
    </source>
</evidence>
<keyword evidence="2" id="KW-0472">Membrane</keyword>
<organism evidence="3 4">
    <name type="scientific">Symbiodinium necroappetens</name>
    <dbReference type="NCBI Taxonomy" id="1628268"/>
    <lineage>
        <taxon>Eukaryota</taxon>
        <taxon>Sar</taxon>
        <taxon>Alveolata</taxon>
        <taxon>Dinophyceae</taxon>
        <taxon>Suessiales</taxon>
        <taxon>Symbiodiniaceae</taxon>
        <taxon>Symbiodinium</taxon>
    </lineage>
</organism>
<evidence type="ECO:0000256" key="2">
    <source>
        <dbReference type="SAM" id="Phobius"/>
    </source>
</evidence>
<dbReference type="EMBL" id="CAJNJA010009732">
    <property type="protein sequence ID" value="CAE7250003.1"/>
    <property type="molecule type" value="Genomic_DNA"/>
</dbReference>
<protein>
    <submittedName>
        <fullName evidence="3">PLP1 protein</fullName>
    </submittedName>
</protein>
<reference evidence="3" key="1">
    <citation type="submission" date="2021-02" db="EMBL/GenBank/DDBJ databases">
        <authorList>
            <person name="Dougan E. K."/>
            <person name="Rhodes N."/>
            <person name="Thang M."/>
            <person name="Chan C."/>
        </authorList>
    </citation>
    <scope>NUCLEOTIDE SEQUENCE</scope>
</reference>
<feature type="non-terminal residue" evidence="3">
    <location>
        <position position="503"/>
    </location>
</feature>
<comment type="caution">
    <text evidence="3">The sequence shown here is derived from an EMBL/GenBank/DDBJ whole genome shotgun (WGS) entry which is preliminary data.</text>
</comment>
<feature type="coiled-coil region" evidence="1">
    <location>
        <begin position="205"/>
        <end position="257"/>
    </location>
</feature>
<proteinExistence type="predicted"/>
<feature type="transmembrane region" description="Helical" evidence="2">
    <location>
        <begin position="438"/>
        <end position="459"/>
    </location>
</feature>
<evidence type="ECO:0000313" key="4">
    <source>
        <dbReference type="Proteomes" id="UP000601435"/>
    </source>
</evidence>
<keyword evidence="1" id="KW-0175">Coiled coil</keyword>
<dbReference type="AlphaFoldDB" id="A0A812LPK8"/>
<gene>
    <name evidence="3" type="primary">PLP1</name>
    <name evidence="3" type="ORF">SNEC2469_LOCUS5116</name>
</gene>
<name>A0A812LPK8_9DINO</name>
<evidence type="ECO:0000256" key="1">
    <source>
        <dbReference type="SAM" id="Coils"/>
    </source>
</evidence>
<accession>A0A812LPK8</accession>
<sequence>VDASQAKARLRGFWEDQCRLAEDADWQPDSEVRLEERLAGFVAGPEPQDDLDKVMQLVCSFENASDDEKVAFFLLHFKQELFALVQQKANHFIEEEMENMKELDGIFEVQEQYYKVLLCTASLVAQCYQKSRPEARAFLFGHDWDEMPIEKLRAKKSQLLKSFHTDKTKTLAWRVHSIKDAEGDVAVEEQVQADLVKFTAATALVSQVGKDIEQEREKLMDLRKRMRKLEGEAKGWMRRAEDNAELAKKDASSLHQDKQQDAAKRARELWDDLMRLLDRVDEPDEPRRIRVRLSIAEACVLEGLPANIAQLYVIGAKHLWHRTWPLDQKKQQEHNVLLKAILEVEQKVHAPCAALQSGKAEAGNAAPTDVLALLPTACRGQRLRSDLQVATRADLDKVFQSTRQFDMDAYQLMVPTLEVARCDVSSPMCRTLKLSQTACNLLGGVGLVSGGAGFLAVGLSMGCAVTGGAGIALLAIGGVAGVIASWQASARGSFLKHLHHMVR</sequence>